<gene>
    <name evidence="3" type="ORF">FEQUK3_LOCUS10048</name>
</gene>
<evidence type="ECO:0000313" key="4">
    <source>
        <dbReference type="Proteomes" id="UP000693738"/>
    </source>
</evidence>
<comment type="caution">
    <text evidence="3">The sequence shown here is derived from an EMBL/GenBank/DDBJ whole genome shotgun (WGS) entry which is preliminary data.</text>
</comment>
<dbReference type="EMBL" id="CAJSTJ010000165">
    <property type="protein sequence ID" value="CAG7564362.1"/>
    <property type="molecule type" value="Genomic_DNA"/>
</dbReference>
<protein>
    <recommendedName>
        <fullName evidence="2">Peptidase S9 prolyl oligopeptidase catalytic domain-containing protein</fullName>
    </recommendedName>
</protein>
<accession>A0A8J2J101</accession>
<dbReference type="InterPro" id="IPR001375">
    <property type="entry name" value="Peptidase_S9_cat"/>
</dbReference>
<dbReference type="Pfam" id="PF00326">
    <property type="entry name" value="Peptidase_S9"/>
    <property type="match status" value="1"/>
</dbReference>
<name>A0A8J2J101_FUSEQ</name>
<dbReference type="PANTHER" id="PTHR48081">
    <property type="entry name" value="AB HYDROLASE SUPERFAMILY PROTEIN C4A8.06C"/>
    <property type="match status" value="1"/>
</dbReference>
<evidence type="ECO:0000256" key="1">
    <source>
        <dbReference type="ARBA" id="ARBA00022801"/>
    </source>
</evidence>
<organism evidence="3 4">
    <name type="scientific">Fusarium equiseti</name>
    <name type="common">Fusarium scirpi</name>
    <dbReference type="NCBI Taxonomy" id="61235"/>
    <lineage>
        <taxon>Eukaryota</taxon>
        <taxon>Fungi</taxon>
        <taxon>Dikarya</taxon>
        <taxon>Ascomycota</taxon>
        <taxon>Pezizomycotina</taxon>
        <taxon>Sordariomycetes</taxon>
        <taxon>Hypocreomycetidae</taxon>
        <taxon>Hypocreales</taxon>
        <taxon>Nectriaceae</taxon>
        <taxon>Fusarium</taxon>
        <taxon>Fusarium incarnatum-equiseti species complex</taxon>
    </lineage>
</organism>
<dbReference type="PANTHER" id="PTHR48081:SF6">
    <property type="entry name" value="PEPTIDASE S9 PROLYL OLIGOPEPTIDASE CATALYTIC DOMAIN-CONTAINING PROTEIN"/>
    <property type="match status" value="1"/>
</dbReference>
<dbReference type="AlphaFoldDB" id="A0A8J2J101"/>
<dbReference type="InterPro" id="IPR050300">
    <property type="entry name" value="GDXG_lipolytic_enzyme"/>
</dbReference>
<feature type="domain" description="Peptidase S9 prolyl oligopeptidase catalytic" evidence="2">
    <location>
        <begin position="122"/>
        <end position="272"/>
    </location>
</feature>
<reference evidence="3" key="1">
    <citation type="submission" date="2021-05" db="EMBL/GenBank/DDBJ databases">
        <authorList>
            <person name="Khan N."/>
        </authorList>
    </citation>
    <scope>NUCLEOTIDE SEQUENCE</scope>
</reference>
<evidence type="ECO:0000313" key="3">
    <source>
        <dbReference type="EMBL" id="CAG7564362.1"/>
    </source>
</evidence>
<keyword evidence="1" id="KW-0378">Hydrolase</keyword>
<proteinExistence type="predicted"/>
<evidence type="ECO:0000259" key="2">
    <source>
        <dbReference type="Pfam" id="PF00326"/>
    </source>
</evidence>
<sequence length="297" mass="32426">MEPSGFGHSRPVEGNCRSVLNRPTELDDLDQTWPLLDDPLPLGDAITLNNGVVSKVNTPYLIGYRPEKSNGRGILIIGGGGYVEYMLMKEGISVAKWLNTLGFYAFVLIHRFPNSETGPQAPLDDGRRALKIMAESGLAQNGISICGLSSGGHLGAALLAEYPNVWKSPDPEMPQIEFAILGYGPISTNAVGRQIIENKPPLPPKEKQEFYNVVQPDVQLRSPAPPAFIVYSNNDPVVPVVNAYRLVEGFTKNGASVELHVFADAPHGFALNSDKDLPVSKWPSMCEAWLGQHKWIQ</sequence>
<dbReference type="GO" id="GO:0006508">
    <property type="term" value="P:proteolysis"/>
    <property type="evidence" value="ECO:0007669"/>
    <property type="project" value="InterPro"/>
</dbReference>
<dbReference type="Proteomes" id="UP000693738">
    <property type="component" value="Unassembled WGS sequence"/>
</dbReference>
<dbReference type="GO" id="GO:0008236">
    <property type="term" value="F:serine-type peptidase activity"/>
    <property type="evidence" value="ECO:0007669"/>
    <property type="project" value="InterPro"/>
</dbReference>